<name>A0AAE0L7M4_9CHLO</name>
<keyword evidence="4" id="KW-1185">Reference proteome</keyword>
<evidence type="ECO:0000313" key="4">
    <source>
        <dbReference type="Proteomes" id="UP001190700"/>
    </source>
</evidence>
<evidence type="ECO:0000313" key="3">
    <source>
        <dbReference type="EMBL" id="KAK3274877.1"/>
    </source>
</evidence>
<dbReference type="Gene3D" id="2.120.10.10">
    <property type="match status" value="1"/>
</dbReference>
<dbReference type="Pfam" id="PF13088">
    <property type="entry name" value="BNR_2"/>
    <property type="match status" value="1"/>
</dbReference>
<dbReference type="CDD" id="cd15482">
    <property type="entry name" value="Sialidase_non-viral"/>
    <property type="match status" value="1"/>
</dbReference>
<protein>
    <recommendedName>
        <fullName evidence="2">Sialidase domain-containing protein</fullName>
    </recommendedName>
</protein>
<feature type="region of interest" description="Disordered" evidence="1">
    <location>
        <begin position="90"/>
        <end position="116"/>
    </location>
</feature>
<dbReference type="PANTHER" id="PTHR43752:SF2">
    <property type="entry name" value="BNR_ASP-BOX REPEAT FAMILY PROTEIN"/>
    <property type="match status" value="1"/>
</dbReference>
<dbReference type="InterPro" id="IPR036278">
    <property type="entry name" value="Sialidase_sf"/>
</dbReference>
<reference evidence="3 4" key="1">
    <citation type="journal article" date="2015" name="Genome Biol. Evol.">
        <title>Comparative Genomics of a Bacterivorous Green Alga Reveals Evolutionary Causalities and Consequences of Phago-Mixotrophic Mode of Nutrition.</title>
        <authorList>
            <person name="Burns J.A."/>
            <person name="Paasch A."/>
            <person name="Narechania A."/>
            <person name="Kim E."/>
        </authorList>
    </citation>
    <scope>NUCLEOTIDE SEQUENCE [LARGE SCALE GENOMIC DNA]</scope>
    <source>
        <strain evidence="3 4">PLY_AMNH</strain>
    </source>
</reference>
<dbReference type="EMBL" id="LGRX02007501">
    <property type="protein sequence ID" value="KAK3274877.1"/>
    <property type="molecule type" value="Genomic_DNA"/>
</dbReference>
<evidence type="ECO:0000256" key="1">
    <source>
        <dbReference type="SAM" id="MobiDB-lite"/>
    </source>
</evidence>
<dbReference type="PANTHER" id="PTHR43752">
    <property type="entry name" value="BNR/ASP-BOX REPEAT FAMILY PROTEIN"/>
    <property type="match status" value="1"/>
</dbReference>
<feature type="compositionally biased region" description="Acidic residues" evidence="1">
    <location>
        <begin position="97"/>
        <end position="110"/>
    </location>
</feature>
<proteinExistence type="predicted"/>
<dbReference type="AlphaFoldDB" id="A0AAE0L7M4"/>
<gene>
    <name evidence="3" type="ORF">CYMTET_16966</name>
</gene>
<dbReference type="SUPFAM" id="SSF50939">
    <property type="entry name" value="Sialidases"/>
    <property type="match status" value="1"/>
</dbReference>
<dbReference type="InterPro" id="IPR011040">
    <property type="entry name" value="Sialidase"/>
</dbReference>
<accession>A0AAE0L7M4</accession>
<evidence type="ECO:0000259" key="2">
    <source>
        <dbReference type="Pfam" id="PF13088"/>
    </source>
</evidence>
<sequence>MDLLKILKYCIVLGLISVAIIQLPTTVHHEHVDTHARHLGHDSLSQAEPKIHEIEEEIRQRAAKPSTPPPDATPDEIPLITATSAAFVDENAQSSSVDEEDALDEGDEEVSSAVESSLQLLPPPVSLIKATSYQIAPTNLPTATQVVPSVVSPPARSPLACKKLDAAIENGDTVTPVEPEALSAGWVYHNGAQDNVSYSHMAMVERLPSSSRYSYITVWQAADVVAGGRDMHIRASVSHDMLTWYKSHRIHLPQDGAIWAPVLYLSRNGTREELLLFYAESSTCIRDRPKLHDQAYAPGGTIKMVRSRDGVNWGTPKVVLSQDAEGGVPKVIANKPVLLESGMLLLPFWREDPSPISRTCKLAKACAKCVIEHGAPVGISGTLLSTDGGRKWTVGGNIKAPKGALLLEGTAVQLPNSRVLQFFRSTVGNVFVASSDTDGDTWTPAVAIEALPNPSSKVSAELLPGVNSTMIALAYNHHGSKIDGVKVSTRTRLRVAVSADEGFSWTGVAKLEEEIVAQTKFHYPTLITPDASGCQLGVVYTIGMKWRAGEGGVRFVLFDLDDL</sequence>
<comment type="caution">
    <text evidence="3">The sequence shown here is derived from an EMBL/GenBank/DDBJ whole genome shotgun (WGS) entry which is preliminary data.</text>
</comment>
<dbReference type="Proteomes" id="UP001190700">
    <property type="component" value="Unassembled WGS sequence"/>
</dbReference>
<organism evidence="3 4">
    <name type="scientific">Cymbomonas tetramitiformis</name>
    <dbReference type="NCBI Taxonomy" id="36881"/>
    <lineage>
        <taxon>Eukaryota</taxon>
        <taxon>Viridiplantae</taxon>
        <taxon>Chlorophyta</taxon>
        <taxon>Pyramimonadophyceae</taxon>
        <taxon>Pyramimonadales</taxon>
        <taxon>Pyramimonadaceae</taxon>
        <taxon>Cymbomonas</taxon>
    </lineage>
</organism>
<feature type="domain" description="Sialidase" evidence="2">
    <location>
        <begin position="225"/>
        <end position="528"/>
    </location>
</feature>